<dbReference type="InterPro" id="IPR001628">
    <property type="entry name" value="Znf_hrmn_rcpt"/>
</dbReference>
<dbReference type="EMBL" id="BTSY01000001">
    <property type="protein sequence ID" value="GMT10061.1"/>
    <property type="molecule type" value="Genomic_DNA"/>
</dbReference>
<dbReference type="InterPro" id="IPR013088">
    <property type="entry name" value="Znf_NHR/GATA"/>
</dbReference>
<evidence type="ECO:0000259" key="10">
    <source>
        <dbReference type="PROSITE" id="PS51030"/>
    </source>
</evidence>
<evidence type="ECO:0000256" key="8">
    <source>
        <dbReference type="ARBA" id="ARBA00023242"/>
    </source>
</evidence>
<dbReference type="InterPro" id="IPR000536">
    <property type="entry name" value="Nucl_hrmn_rcpt_lig-bd"/>
</dbReference>
<dbReference type="GO" id="GO:0005634">
    <property type="term" value="C:nucleus"/>
    <property type="evidence" value="ECO:0007669"/>
    <property type="project" value="TreeGrafter"/>
</dbReference>
<feature type="region of interest" description="Disordered" evidence="9">
    <location>
        <begin position="100"/>
        <end position="123"/>
    </location>
</feature>
<keyword evidence="2" id="KW-0863">Zinc-finger</keyword>
<evidence type="ECO:0000256" key="4">
    <source>
        <dbReference type="ARBA" id="ARBA00023015"/>
    </source>
</evidence>
<dbReference type="Pfam" id="PF00104">
    <property type="entry name" value="Hormone_recep"/>
    <property type="match status" value="1"/>
</dbReference>
<feature type="domain" description="NR LBD" evidence="11">
    <location>
        <begin position="136"/>
        <end position="391"/>
    </location>
</feature>
<dbReference type="InterPro" id="IPR035500">
    <property type="entry name" value="NHR-like_dom_sf"/>
</dbReference>
<name>A0AAV5USB9_9BILA</name>
<evidence type="ECO:0000256" key="2">
    <source>
        <dbReference type="ARBA" id="ARBA00022771"/>
    </source>
</evidence>
<evidence type="ECO:0000256" key="6">
    <source>
        <dbReference type="ARBA" id="ARBA00023163"/>
    </source>
</evidence>
<dbReference type="PANTHER" id="PTHR46011:SF6">
    <property type="entry name" value="HIGH ZINC ACTIVATED NUCLEAR RECEPTOR PROTEIN"/>
    <property type="match status" value="1"/>
</dbReference>
<keyword evidence="8" id="KW-0539">Nucleus</keyword>
<comment type="caution">
    <text evidence="12">The sequence shown here is derived from an EMBL/GenBank/DDBJ whole genome shotgun (WGS) entry which is preliminary data.</text>
</comment>
<keyword evidence="1" id="KW-0479">Metal-binding</keyword>
<keyword evidence="3" id="KW-0862">Zinc</keyword>
<evidence type="ECO:0000256" key="5">
    <source>
        <dbReference type="ARBA" id="ARBA00023125"/>
    </source>
</evidence>
<evidence type="ECO:0008006" key="14">
    <source>
        <dbReference type="Google" id="ProtNLM"/>
    </source>
</evidence>
<evidence type="ECO:0000256" key="9">
    <source>
        <dbReference type="SAM" id="MobiDB-lite"/>
    </source>
</evidence>
<gene>
    <name evidence="12" type="ORF">PFISCL1PPCAC_1358</name>
</gene>
<evidence type="ECO:0000256" key="7">
    <source>
        <dbReference type="ARBA" id="ARBA00023170"/>
    </source>
</evidence>
<dbReference type="PROSITE" id="PS51030">
    <property type="entry name" value="NUCLEAR_REC_DBD_2"/>
    <property type="match status" value="1"/>
</dbReference>
<evidence type="ECO:0000256" key="1">
    <source>
        <dbReference type="ARBA" id="ARBA00022723"/>
    </source>
</evidence>
<dbReference type="SUPFAM" id="SSF48508">
    <property type="entry name" value="Nuclear receptor ligand-binding domain"/>
    <property type="match status" value="1"/>
</dbReference>
<feature type="domain" description="Nuclear receptor" evidence="10">
    <location>
        <begin position="18"/>
        <end position="94"/>
    </location>
</feature>
<dbReference type="SMART" id="SM00399">
    <property type="entry name" value="ZnF_C4"/>
    <property type="match status" value="1"/>
</dbReference>
<dbReference type="Gene3D" id="1.10.565.10">
    <property type="entry name" value="Retinoid X Receptor"/>
    <property type="match status" value="1"/>
</dbReference>
<feature type="compositionally biased region" description="Low complexity" evidence="9">
    <location>
        <begin position="106"/>
        <end position="121"/>
    </location>
</feature>
<protein>
    <recommendedName>
        <fullName evidence="14">Nuclear receptor</fullName>
    </recommendedName>
</protein>
<dbReference type="SUPFAM" id="SSF57716">
    <property type="entry name" value="Glucocorticoid receptor-like (DNA-binding domain)"/>
    <property type="match status" value="1"/>
</dbReference>
<dbReference type="PROSITE" id="PS51843">
    <property type="entry name" value="NR_LBD"/>
    <property type="match status" value="1"/>
</dbReference>
<organism evidence="12 13">
    <name type="scientific">Pristionchus fissidentatus</name>
    <dbReference type="NCBI Taxonomy" id="1538716"/>
    <lineage>
        <taxon>Eukaryota</taxon>
        <taxon>Metazoa</taxon>
        <taxon>Ecdysozoa</taxon>
        <taxon>Nematoda</taxon>
        <taxon>Chromadorea</taxon>
        <taxon>Rhabditida</taxon>
        <taxon>Rhabditina</taxon>
        <taxon>Diplogasteromorpha</taxon>
        <taxon>Diplogasteroidea</taxon>
        <taxon>Neodiplogasteridae</taxon>
        <taxon>Pristionchus</taxon>
    </lineage>
</organism>
<keyword evidence="4" id="KW-0805">Transcription regulation</keyword>
<dbReference type="GO" id="GO:0008270">
    <property type="term" value="F:zinc ion binding"/>
    <property type="evidence" value="ECO:0007669"/>
    <property type="project" value="UniProtKB-KW"/>
</dbReference>
<keyword evidence="13" id="KW-1185">Reference proteome</keyword>
<dbReference type="PANTHER" id="PTHR46011">
    <property type="entry name" value="NUCLEAR HORMONE RECEPTOR FAMILY MEMBER NHR-86-RELATED"/>
    <property type="match status" value="1"/>
</dbReference>
<dbReference type="GO" id="GO:0003700">
    <property type="term" value="F:DNA-binding transcription factor activity"/>
    <property type="evidence" value="ECO:0007669"/>
    <property type="project" value="InterPro"/>
</dbReference>
<evidence type="ECO:0000313" key="12">
    <source>
        <dbReference type="EMBL" id="GMT10061.1"/>
    </source>
</evidence>
<dbReference type="PRINTS" id="PR00047">
    <property type="entry name" value="STROIDFINGER"/>
</dbReference>
<dbReference type="Proteomes" id="UP001432322">
    <property type="component" value="Unassembled WGS sequence"/>
</dbReference>
<evidence type="ECO:0000259" key="11">
    <source>
        <dbReference type="PROSITE" id="PS51843"/>
    </source>
</evidence>
<keyword evidence="6" id="KW-0804">Transcription</keyword>
<dbReference type="Gene3D" id="3.30.50.10">
    <property type="entry name" value="Erythroid Transcription Factor GATA-1, subunit A"/>
    <property type="match status" value="1"/>
</dbReference>
<keyword evidence="7" id="KW-0675">Receptor</keyword>
<sequence>SSQHDSRLIMVDSPVKQPRKCLVCSATVTAAHLGMDCCKACAVFFKRAKLAGKLYECRAGNRQCTIVNNDKFSCRGCRFNRCVAVGLVYDGPLRINKKKEKELMQSPASTSSSDLTSRSNSIEGAEETTLTRIGRAYNASIERRRRQEESILAACNEDIKIVPHPTQRVYLASYDTSMRAYDACVAETLIFFREAFPSLARLSRKEQDAVFKGYISKLNMIECHWRTRKTWGEMRQYCMSSVLIAMDLEAPDEWVGDQDGAGNRKTLVESIRSGMNCQFALIIPLLDKAQMTSTEFHALLALVLCEIDVSCEVSDHVYTIAEEIRKEVLDDLQRYYKYKMNIIDCSTRLGNLMTLTHAVRECNSLFLESFRMQITVFDLFQSEEMIKELIL</sequence>
<dbReference type="Pfam" id="PF00105">
    <property type="entry name" value="zf-C4"/>
    <property type="match status" value="1"/>
</dbReference>
<accession>A0AAV5USB9</accession>
<feature type="non-terminal residue" evidence="12">
    <location>
        <position position="1"/>
    </location>
</feature>
<dbReference type="SMART" id="SM00430">
    <property type="entry name" value="HOLI"/>
    <property type="match status" value="1"/>
</dbReference>
<dbReference type="GO" id="GO:0043565">
    <property type="term" value="F:sequence-specific DNA binding"/>
    <property type="evidence" value="ECO:0007669"/>
    <property type="project" value="InterPro"/>
</dbReference>
<evidence type="ECO:0000313" key="13">
    <source>
        <dbReference type="Proteomes" id="UP001432322"/>
    </source>
</evidence>
<reference evidence="12" key="1">
    <citation type="submission" date="2023-10" db="EMBL/GenBank/DDBJ databases">
        <title>Genome assembly of Pristionchus species.</title>
        <authorList>
            <person name="Yoshida K."/>
            <person name="Sommer R.J."/>
        </authorList>
    </citation>
    <scope>NUCLEOTIDE SEQUENCE</scope>
    <source>
        <strain evidence="12">RS5133</strain>
    </source>
</reference>
<evidence type="ECO:0000256" key="3">
    <source>
        <dbReference type="ARBA" id="ARBA00022833"/>
    </source>
</evidence>
<keyword evidence="5" id="KW-0238">DNA-binding</keyword>
<dbReference type="AlphaFoldDB" id="A0AAV5USB9"/>
<proteinExistence type="predicted"/>